<evidence type="ECO:0000259" key="25">
    <source>
        <dbReference type="Pfam" id="PF01699"/>
    </source>
</evidence>
<accession>A0A3B3Z9D7</accession>
<dbReference type="AlphaFoldDB" id="A0A3B3Z9D7"/>
<evidence type="ECO:0000313" key="26">
    <source>
        <dbReference type="Ensembl" id="ENSPMGP00000001215.1"/>
    </source>
</evidence>
<dbReference type="GO" id="GO:0005886">
    <property type="term" value="C:plasma membrane"/>
    <property type="evidence" value="ECO:0007669"/>
    <property type="project" value="UniProtKB-SubCell"/>
</dbReference>
<feature type="transmembrane region" description="Helical" evidence="23">
    <location>
        <begin position="123"/>
        <end position="142"/>
    </location>
</feature>
<keyword evidence="24" id="KW-0732">Signal</keyword>
<comment type="subcellular location">
    <subcellularLocation>
        <location evidence="1">Cell membrane</location>
        <topology evidence="1">Multi-pass membrane protein</topology>
    </subcellularLocation>
</comment>
<keyword evidence="8" id="KW-0716">Sensory transduction</keyword>
<keyword evidence="7" id="KW-0109">Calcium transport</keyword>
<organism evidence="26 27">
    <name type="scientific">Periophthalmus magnuspinnatus</name>
    <dbReference type="NCBI Taxonomy" id="409849"/>
    <lineage>
        <taxon>Eukaryota</taxon>
        <taxon>Metazoa</taxon>
        <taxon>Chordata</taxon>
        <taxon>Craniata</taxon>
        <taxon>Vertebrata</taxon>
        <taxon>Euteleostomi</taxon>
        <taxon>Actinopterygii</taxon>
        <taxon>Neopterygii</taxon>
        <taxon>Teleostei</taxon>
        <taxon>Neoteleostei</taxon>
        <taxon>Acanthomorphata</taxon>
        <taxon>Gobiaria</taxon>
        <taxon>Gobiiformes</taxon>
        <taxon>Gobioidei</taxon>
        <taxon>Gobiidae</taxon>
        <taxon>Oxudercinae</taxon>
        <taxon>Periophthalmus</taxon>
    </lineage>
</organism>
<evidence type="ECO:0000256" key="19">
    <source>
        <dbReference type="ARBA" id="ARBA00042297"/>
    </source>
</evidence>
<evidence type="ECO:0000256" key="9">
    <source>
        <dbReference type="ARBA" id="ARBA00022692"/>
    </source>
</evidence>
<feature type="transmembrane region" description="Helical" evidence="23">
    <location>
        <begin position="149"/>
        <end position="172"/>
    </location>
</feature>
<evidence type="ECO:0000256" key="2">
    <source>
        <dbReference type="ARBA" id="ARBA00005364"/>
    </source>
</evidence>
<evidence type="ECO:0000256" key="11">
    <source>
        <dbReference type="ARBA" id="ARBA00022847"/>
    </source>
</evidence>
<dbReference type="GO" id="GO:0005262">
    <property type="term" value="F:calcium channel activity"/>
    <property type="evidence" value="ECO:0007669"/>
    <property type="project" value="TreeGrafter"/>
</dbReference>
<dbReference type="FunFam" id="1.20.1420.30:FF:000004">
    <property type="entry name" value="Sodium/potassium/calcium exchanger 2 isoform 1"/>
    <property type="match status" value="1"/>
</dbReference>
<reference evidence="26" key="1">
    <citation type="submission" date="2025-08" db="UniProtKB">
        <authorList>
            <consortium name="Ensembl"/>
        </authorList>
    </citation>
    <scope>IDENTIFICATION</scope>
</reference>
<keyword evidence="10" id="KW-0106">Calcium</keyword>
<evidence type="ECO:0000256" key="21">
    <source>
        <dbReference type="ARBA" id="ARBA00045976"/>
    </source>
</evidence>
<feature type="region of interest" description="Disordered" evidence="22">
    <location>
        <begin position="27"/>
        <end position="57"/>
    </location>
</feature>
<feature type="transmembrane region" description="Helical" evidence="23">
    <location>
        <begin position="252"/>
        <end position="273"/>
    </location>
</feature>
<dbReference type="Proteomes" id="UP000261520">
    <property type="component" value="Unplaced"/>
</dbReference>
<dbReference type="Gene3D" id="1.20.1420.30">
    <property type="entry name" value="NCX, central ion-binding region"/>
    <property type="match status" value="1"/>
</dbReference>
<keyword evidence="13" id="KW-0406">Ion transport</keyword>
<dbReference type="GO" id="GO:0015293">
    <property type="term" value="F:symporter activity"/>
    <property type="evidence" value="ECO:0007669"/>
    <property type="project" value="UniProtKB-KW"/>
</dbReference>
<evidence type="ECO:0000256" key="22">
    <source>
        <dbReference type="SAM" id="MobiDB-lite"/>
    </source>
</evidence>
<dbReference type="Ensembl" id="ENSPMGT00000001287.1">
    <property type="protein sequence ID" value="ENSPMGP00000001215.1"/>
    <property type="gene ID" value="ENSPMGG00000001099.1"/>
</dbReference>
<evidence type="ECO:0000256" key="24">
    <source>
        <dbReference type="SAM" id="SignalP"/>
    </source>
</evidence>
<evidence type="ECO:0000256" key="14">
    <source>
        <dbReference type="ARBA" id="ARBA00023136"/>
    </source>
</evidence>
<evidence type="ECO:0000256" key="6">
    <source>
        <dbReference type="ARBA" id="ARBA00022553"/>
    </source>
</evidence>
<keyword evidence="4" id="KW-0050">Antiport</keyword>
<dbReference type="Pfam" id="PF01699">
    <property type="entry name" value="Na_Ca_ex"/>
    <property type="match status" value="1"/>
</dbReference>
<evidence type="ECO:0000256" key="15">
    <source>
        <dbReference type="ARBA" id="ARBA00023305"/>
    </source>
</evidence>
<dbReference type="GO" id="GO:0060291">
    <property type="term" value="P:long-term synaptic potentiation"/>
    <property type="evidence" value="ECO:0007669"/>
    <property type="project" value="TreeGrafter"/>
</dbReference>
<dbReference type="GO" id="GO:0006874">
    <property type="term" value="P:intracellular calcium ion homeostasis"/>
    <property type="evidence" value="ECO:0007669"/>
    <property type="project" value="TreeGrafter"/>
</dbReference>
<sequence length="302" mass="34188">MKWKPKCCFLYAMFLCVFGAGSNEVITESPHKSPDEDDTSIQELHPPSAQTTAQTTRETNFLRDLDTQQEDSTTNAPHPTTILQIHFKTTESSTLAPPTTETPKGMEKFPLDVFSLEERKRGWVLLHITGVLYMFVSLVILLEEFFVPALRVITDIFALSNSVGGATIMAAASSTPRFFASFMGLFLSGEKAGINSIVGSAVFNIMFVIGMCALFSREMLHLTWWPLFRDMSFYIMDLILLIVFFLDNVIVWWESLMLLGGYSLYLVFMKFNVQIERFVRGLLHKHRSTVIAMNEHGKVSVQ</sequence>
<name>A0A3B3Z9D7_9GOBI</name>
<comment type="catalytic activity">
    <reaction evidence="16">
        <text>Ca(2+)(out) + K(+)(out) + 4 Na(+)(in) = Ca(2+)(in) + K(+)(in) + 4 Na(+)(out)</text>
        <dbReference type="Rhea" id="RHEA:69967"/>
        <dbReference type="ChEBI" id="CHEBI:29101"/>
        <dbReference type="ChEBI" id="CHEBI:29103"/>
        <dbReference type="ChEBI" id="CHEBI:29108"/>
    </reaction>
</comment>
<evidence type="ECO:0000256" key="10">
    <source>
        <dbReference type="ARBA" id="ARBA00022837"/>
    </source>
</evidence>
<keyword evidence="11" id="KW-0769">Symport</keyword>
<feature type="domain" description="Sodium/calcium exchanger membrane region" evidence="25">
    <location>
        <begin position="128"/>
        <end position="269"/>
    </location>
</feature>
<keyword evidence="3" id="KW-0813">Transport</keyword>
<dbReference type="PANTHER" id="PTHR10846:SF36">
    <property type="entry name" value="SODIUM_POTASSIUM_CALCIUM EXCHANGER 1"/>
    <property type="match status" value="1"/>
</dbReference>
<dbReference type="PANTHER" id="PTHR10846">
    <property type="entry name" value="SODIUM/POTASSIUM/CALCIUM EXCHANGER"/>
    <property type="match status" value="1"/>
</dbReference>
<feature type="signal peptide" evidence="24">
    <location>
        <begin position="1"/>
        <end position="22"/>
    </location>
</feature>
<keyword evidence="5" id="KW-1003">Cell membrane</keyword>
<evidence type="ECO:0000256" key="5">
    <source>
        <dbReference type="ARBA" id="ARBA00022475"/>
    </source>
</evidence>
<protein>
    <recommendedName>
        <fullName evidence="17">Sodium/potassium/calcium exchanger 1</fullName>
    </recommendedName>
    <alternativeName>
        <fullName evidence="18">Na(+)/K(+)/Ca(2+)-exchange protein 1</fullName>
    </alternativeName>
    <alternativeName>
        <fullName evidence="19">Retinal rod Na-Ca+K exchanger</fullName>
    </alternativeName>
    <alternativeName>
        <fullName evidence="20">Solute carrier family 24 member 1</fullName>
    </alternativeName>
</protein>
<feature type="transmembrane region" description="Helical" evidence="23">
    <location>
        <begin position="227"/>
        <end position="246"/>
    </location>
</feature>
<evidence type="ECO:0000256" key="7">
    <source>
        <dbReference type="ARBA" id="ARBA00022568"/>
    </source>
</evidence>
<keyword evidence="27" id="KW-1185">Reference proteome</keyword>
<evidence type="ECO:0000256" key="16">
    <source>
        <dbReference type="ARBA" id="ARBA00033627"/>
    </source>
</evidence>
<evidence type="ECO:0000256" key="20">
    <source>
        <dbReference type="ARBA" id="ARBA00042684"/>
    </source>
</evidence>
<proteinExistence type="inferred from homology"/>
<keyword evidence="12 23" id="KW-1133">Transmembrane helix</keyword>
<dbReference type="InterPro" id="IPR004837">
    <property type="entry name" value="NaCa_Exmemb"/>
</dbReference>
<keyword evidence="14 23" id="KW-0472">Membrane</keyword>
<evidence type="ECO:0000313" key="27">
    <source>
        <dbReference type="Proteomes" id="UP000261520"/>
    </source>
</evidence>
<comment type="function">
    <text evidence="21">Calcium, potassium:sodium antiporter that transports 1 Ca(2+) and 1 K(+) in exchange for 4 Na(+). Critical component of the visual transduction cascade, controlling the calcium concentration of outer segments during light and darkness. Light causes a rapid lowering of cytosolic free calcium in the outer segment of both retinal rod and cone photoreceptors and the light-induced lowering of calcium is caused by extrusion via this protein which plays a key role in the process of light adaptation.</text>
</comment>
<evidence type="ECO:0000256" key="3">
    <source>
        <dbReference type="ARBA" id="ARBA00022448"/>
    </source>
</evidence>
<evidence type="ECO:0000256" key="18">
    <source>
        <dbReference type="ARBA" id="ARBA00042035"/>
    </source>
</evidence>
<comment type="similarity">
    <text evidence="2">Belongs to the Ca(2+):cation antiporter (CaCA) (TC 2.A.19) family. SLC24A subfamily.</text>
</comment>
<feature type="chain" id="PRO_5017235416" description="Sodium/potassium/calcium exchanger 1" evidence="24">
    <location>
        <begin position="23"/>
        <end position="302"/>
    </location>
</feature>
<keyword evidence="6" id="KW-0597">Phosphoprotein</keyword>
<dbReference type="STRING" id="409849.ENSPMGP00000001215"/>
<feature type="transmembrane region" description="Helical" evidence="23">
    <location>
        <begin position="192"/>
        <end position="215"/>
    </location>
</feature>
<dbReference type="InterPro" id="IPR004481">
    <property type="entry name" value="K/Na/Ca-exchanger"/>
</dbReference>
<dbReference type="InterPro" id="IPR044880">
    <property type="entry name" value="NCX_ion-bd_dom_sf"/>
</dbReference>
<dbReference type="GO" id="GO:0008273">
    <property type="term" value="F:calcium, potassium:sodium antiporter activity"/>
    <property type="evidence" value="ECO:0007669"/>
    <property type="project" value="TreeGrafter"/>
</dbReference>
<evidence type="ECO:0000256" key="23">
    <source>
        <dbReference type="SAM" id="Phobius"/>
    </source>
</evidence>
<dbReference type="GO" id="GO:0060292">
    <property type="term" value="P:long-term synaptic depression"/>
    <property type="evidence" value="ECO:0007669"/>
    <property type="project" value="TreeGrafter"/>
</dbReference>
<evidence type="ECO:0000256" key="1">
    <source>
        <dbReference type="ARBA" id="ARBA00004651"/>
    </source>
</evidence>
<evidence type="ECO:0000256" key="8">
    <source>
        <dbReference type="ARBA" id="ARBA00022606"/>
    </source>
</evidence>
<dbReference type="GO" id="GO:0007601">
    <property type="term" value="P:visual perception"/>
    <property type="evidence" value="ECO:0007669"/>
    <property type="project" value="UniProtKB-KW"/>
</dbReference>
<evidence type="ECO:0000256" key="4">
    <source>
        <dbReference type="ARBA" id="ARBA00022449"/>
    </source>
</evidence>
<keyword evidence="15" id="KW-0844">Vision</keyword>
<evidence type="ECO:0000256" key="13">
    <source>
        <dbReference type="ARBA" id="ARBA00023065"/>
    </source>
</evidence>
<evidence type="ECO:0000256" key="17">
    <source>
        <dbReference type="ARBA" id="ARBA00040585"/>
    </source>
</evidence>
<evidence type="ECO:0000256" key="12">
    <source>
        <dbReference type="ARBA" id="ARBA00022989"/>
    </source>
</evidence>
<feature type="compositionally biased region" description="Polar residues" evidence="22">
    <location>
        <begin position="48"/>
        <end position="57"/>
    </location>
</feature>
<reference evidence="26" key="2">
    <citation type="submission" date="2025-09" db="UniProtKB">
        <authorList>
            <consortium name="Ensembl"/>
        </authorList>
    </citation>
    <scope>IDENTIFICATION</scope>
</reference>
<keyword evidence="9 23" id="KW-0812">Transmembrane</keyword>